<gene>
    <name evidence="1" type="ORF">VAE063_290001</name>
</gene>
<name>A0ABN8TRF0_9VIBR</name>
<reference evidence="1" key="1">
    <citation type="submission" date="2022-06" db="EMBL/GenBank/DDBJ databases">
        <authorList>
            <person name="Goudenege D."/>
            <person name="Le Roux F."/>
        </authorList>
    </citation>
    <scope>NUCLEOTIDE SEQUENCE</scope>
    <source>
        <strain evidence="1">12-063</strain>
    </source>
</reference>
<dbReference type="EMBL" id="CALYLK010000063">
    <property type="protein sequence ID" value="CAH8206202.1"/>
    <property type="molecule type" value="Genomic_DNA"/>
</dbReference>
<accession>A0ABN8TRF0</accession>
<dbReference type="Proteomes" id="UP001152658">
    <property type="component" value="Unassembled WGS sequence"/>
</dbReference>
<evidence type="ECO:0000313" key="1">
    <source>
        <dbReference type="EMBL" id="CAH8206202.1"/>
    </source>
</evidence>
<organism evidence="1 2">
    <name type="scientific">Vibrio aestuarianus</name>
    <dbReference type="NCBI Taxonomy" id="28171"/>
    <lineage>
        <taxon>Bacteria</taxon>
        <taxon>Pseudomonadati</taxon>
        <taxon>Pseudomonadota</taxon>
        <taxon>Gammaproteobacteria</taxon>
        <taxon>Vibrionales</taxon>
        <taxon>Vibrionaceae</taxon>
        <taxon>Vibrio</taxon>
    </lineage>
</organism>
<protein>
    <recommendedName>
        <fullName evidence="3">GIY-YIG domain-containing protein</fullName>
    </recommendedName>
</protein>
<comment type="caution">
    <text evidence="1">The sequence shown here is derived from an EMBL/GenBank/DDBJ whole genome shotgun (WGS) entry which is preliminary data.</text>
</comment>
<proteinExistence type="predicted"/>
<dbReference type="RefSeq" id="WP_261925477.1">
    <property type="nucleotide sequence ID" value="NZ_CALYLK010000063.1"/>
</dbReference>
<evidence type="ECO:0008006" key="3">
    <source>
        <dbReference type="Google" id="ProtNLM"/>
    </source>
</evidence>
<keyword evidence="2" id="KW-1185">Reference proteome</keyword>
<evidence type="ECO:0000313" key="2">
    <source>
        <dbReference type="Proteomes" id="UP001152658"/>
    </source>
</evidence>
<sequence>MAKLNIEWSYIEWDLEYNWNEDIVPQLVELGITEEQLNRAVYVIRCNDDFAIDYPNKPSMTLYIGEGNFKNRIIQHKNWLKDIRDVVGVSPLEIALAIPRARNNRYVYKDVEADLLYYFKEIHGVAPFLNKQMEYAKIEHEYEGYYQLIEPLQIGRGRKIPWAIRPLPSNKHWSNYWKTCD</sequence>